<sequence length="96" mass="10927">MNIATFPVGSYHCPTIKSKNAELSSVARIPVHNRSWLCCKVFILFHREAGEKPLRYLYRSIAHAYCPLIHLRGGILANRLRPDIRGCAAILTLRIR</sequence>
<reference evidence="1 2" key="1">
    <citation type="journal article" date="2019" name="Commun. Biol.">
        <title>The bagworm genome reveals a unique fibroin gene that provides high tensile strength.</title>
        <authorList>
            <person name="Kono N."/>
            <person name="Nakamura H."/>
            <person name="Ohtoshi R."/>
            <person name="Tomita M."/>
            <person name="Numata K."/>
            <person name="Arakawa K."/>
        </authorList>
    </citation>
    <scope>NUCLEOTIDE SEQUENCE [LARGE SCALE GENOMIC DNA]</scope>
</reference>
<evidence type="ECO:0000313" key="2">
    <source>
        <dbReference type="Proteomes" id="UP000299102"/>
    </source>
</evidence>
<gene>
    <name evidence="1" type="ORF">EVAR_29195_1</name>
</gene>
<organism evidence="1 2">
    <name type="scientific">Eumeta variegata</name>
    <name type="common">Bagworm moth</name>
    <name type="synonym">Eumeta japonica</name>
    <dbReference type="NCBI Taxonomy" id="151549"/>
    <lineage>
        <taxon>Eukaryota</taxon>
        <taxon>Metazoa</taxon>
        <taxon>Ecdysozoa</taxon>
        <taxon>Arthropoda</taxon>
        <taxon>Hexapoda</taxon>
        <taxon>Insecta</taxon>
        <taxon>Pterygota</taxon>
        <taxon>Neoptera</taxon>
        <taxon>Endopterygota</taxon>
        <taxon>Lepidoptera</taxon>
        <taxon>Glossata</taxon>
        <taxon>Ditrysia</taxon>
        <taxon>Tineoidea</taxon>
        <taxon>Psychidae</taxon>
        <taxon>Oiketicinae</taxon>
        <taxon>Eumeta</taxon>
    </lineage>
</organism>
<evidence type="ECO:0000313" key="1">
    <source>
        <dbReference type="EMBL" id="GBP36064.1"/>
    </source>
</evidence>
<keyword evidence="2" id="KW-1185">Reference proteome</keyword>
<protein>
    <submittedName>
        <fullName evidence="1">Uncharacterized protein</fullName>
    </submittedName>
</protein>
<dbReference type="Proteomes" id="UP000299102">
    <property type="component" value="Unassembled WGS sequence"/>
</dbReference>
<proteinExistence type="predicted"/>
<dbReference type="AlphaFoldDB" id="A0A4C1VDN7"/>
<accession>A0A4C1VDN7</accession>
<comment type="caution">
    <text evidence="1">The sequence shown here is derived from an EMBL/GenBank/DDBJ whole genome shotgun (WGS) entry which is preliminary data.</text>
</comment>
<name>A0A4C1VDN7_EUMVA</name>
<dbReference type="EMBL" id="BGZK01000313">
    <property type="protein sequence ID" value="GBP36064.1"/>
    <property type="molecule type" value="Genomic_DNA"/>
</dbReference>